<organism evidence="1 2">
    <name type="scientific">Staphylococcus pseudintermedius</name>
    <dbReference type="NCBI Taxonomy" id="283734"/>
    <lineage>
        <taxon>Bacteria</taxon>
        <taxon>Bacillati</taxon>
        <taxon>Bacillota</taxon>
        <taxon>Bacilli</taxon>
        <taxon>Bacillales</taxon>
        <taxon>Staphylococcaceae</taxon>
        <taxon>Staphylococcus</taxon>
        <taxon>Staphylococcus intermedius group</taxon>
    </lineage>
</organism>
<dbReference type="AlphaFoldDB" id="A0A317Z9W7"/>
<dbReference type="SUPFAM" id="SSF53756">
    <property type="entry name" value="UDP-Glycosyltransferase/glycogen phosphorylase"/>
    <property type="match status" value="1"/>
</dbReference>
<comment type="caution">
    <text evidence="1">The sequence shown here is derived from an EMBL/GenBank/DDBJ whole genome shotgun (WGS) entry which is preliminary data.</text>
</comment>
<accession>A0A317Z9W7</accession>
<dbReference type="GO" id="GO:0016740">
    <property type="term" value="F:transferase activity"/>
    <property type="evidence" value="ECO:0007669"/>
    <property type="project" value="UniProtKB-KW"/>
</dbReference>
<protein>
    <submittedName>
        <fullName evidence="1">Accessory Sec system glycosyltransferase GtfA</fullName>
    </submittedName>
</protein>
<gene>
    <name evidence="1" type="ORF">DD924_04860</name>
</gene>
<dbReference type="EMBL" id="QEIV01000394">
    <property type="protein sequence ID" value="PWZ99030.1"/>
    <property type="molecule type" value="Genomic_DNA"/>
</dbReference>
<evidence type="ECO:0000313" key="2">
    <source>
        <dbReference type="Proteomes" id="UP000246351"/>
    </source>
</evidence>
<dbReference type="Proteomes" id="UP000246351">
    <property type="component" value="Unassembled WGS sequence"/>
</dbReference>
<keyword evidence="1" id="KW-0808">Transferase</keyword>
<evidence type="ECO:0000313" key="1">
    <source>
        <dbReference type="EMBL" id="PWZ99030.1"/>
    </source>
</evidence>
<sequence>VGSGLGMIGFDVNYGNPTFIRDGKNGYLVPIEVKEDSNEKIIDSLAQAIIRFFNDGPVDPHETSYAIATPYLIENTRQKWKELIEEVLHG</sequence>
<feature type="non-terminal residue" evidence="1">
    <location>
        <position position="1"/>
    </location>
</feature>
<reference evidence="1 2" key="1">
    <citation type="journal article" date="2018" name="Vet. Microbiol.">
        <title>Clonal diversity and geographic distribution of methicillin-resistant Staphylococcus pseudintermedius from Australian animals: Discovery of novel sequence types.</title>
        <authorList>
            <person name="Worthing K.A."/>
            <person name="Abraham S."/>
            <person name="Coombs G.W."/>
            <person name="Pang S."/>
            <person name="Saputra S."/>
            <person name="Jordan D."/>
            <person name="Trott D.J."/>
            <person name="Norris J.M."/>
        </authorList>
    </citation>
    <scope>NUCLEOTIDE SEQUENCE [LARGE SCALE GENOMIC DNA]</scope>
    <source>
        <strain evidence="1 2">ST71 3</strain>
    </source>
</reference>
<proteinExistence type="predicted"/>
<name>A0A317Z9W7_STAPS</name>